<organism evidence="1 2">
    <name type="scientific">Habropoda laboriosa</name>
    <dbReference type="NCBI Taxonomy" id="597456"/>
    <lineage>
        <taxon>Eukaryota</taxon>
        <taxon>Metazoa</taxon>
        <taxon>Ecdysozoa</taxon>
        <taxon>Arthropoda</taxon>
        <taxon>Hexapoda</taxon>
        <taxon>Insecta</taxon>
        <taxon>Pterygota</taxon>
        <taxon>Neoptera</taxon>
        <taxon>Endopterygota</taxon>
        <taxon>Hymenoptera</taxon>
        <taxon>Apocrita</taxon>
        <taxon>Aculeata</taxon>
        <taxon>Apoidea</taxon>
        <taxon>Anthophila</taxon>
        <taxon>Apidae</taxon>
        <taxon>Habropoda</taxon>
    </lineage>
</organism>
<gene>
    <name evidence="1" type="ORF">WH47_07441</name>
</gene>
<reference evidence="1 2" key="1">
    <citation type="submission" date="2015-07" db="EMBL/GenBank/DDBJ databases">
        <title>The genome of Habropoda laboriosa.</title>
        <authorList>
            <person name="Pan H."/>
            <person name="Kapheim K."/>
        </authorList>
    </citation>
    <scope>NUCLEOTIDE SEQUENCE [LARGE SCALE GENOMIC DNA]</scope>
    <source>
        <strain evidence="1">0110345459</strain>
    </source>
</reference>
<dbReference type="Proteomes" id="UP000053825">
    <property type="component" value="Unassembled WGS sequence"/>
</dbReference>
<accession>A0A0L7QPY3</accession>
<name>A0A0L7QPY3_9HYME</name>
<feature type="non-terminal residue" evidence="1">
    <location>
        <position position="1"/>
    </location>
</feature>
<proteinExistence type="predicted"/>
<evidence type="ECO:0000313" key="2">
    <source>
        <dbReference type="Proteomes" id="UP000053825"/>
    </source>
</evidence>
<keyword evidence="2" id="KW-1185">Reference proteome</keyword>
<dbReference type="EMBL" id="KQ414797">
    <property type="protein sequence ID" value="KOC60698.1"/>
    <property type="molecule type" value="Genomic_DNA"/>
</dbReference>
<sequence length="67" mass="7891">RRSLFYRIKTTELLSFPQLSIHELYFYTCGAYQLKQAPGYYADHINENGDFELQIASISCTINCRDY</sequence>
<evidence type="ECO:0000313" key="1">
    <source>
        <dbReference type="EMBL" id="KOC60698.1"/>
    </source>
</evidence>
<protein>
    <submittedName>
        <fullName evidence="1">Uncharacterized protein</fullName>
    </submittedName>
</protein>
<dbReference type="AlphaFoldDB" id="A0A0L7QPY3"/>